<protein>
    <submittedName>
        <fullName evidence="2">Uncharacterized protein</fullName>
    </submittedName>
</protein>
<organism evidence="2 3">
    <name type="scientific">Magnetospirillum gryphiswaldense (strain DSM 6361 / JCM 21280 / NBRC 15271 / MSR-1)</name>
    <dbReference type="NCBI Taxonomy" id="431944"/>
    <lineage>
        <taxon>Bacteria</taxon>
        <taxon>Pseudomonadati</taxon>
        <taxon>Pseudomonadota</taxon>
        <taxon>Alphaproteobacteria</taxon>
        <taxon>Rhodospirillales</taxon>
        <taxon>Rhodospirillaceae</taxon>
        <taxon>Magnetospirillum</taxon>
    </lineage>
</organism>
<dbReference type="HOGENOM" id="CLU_1281928_0_0_5"/>
<accession>V6F693</accession>
<gene>
    <name evidence="2" type="ordered locus">MGMSRv2__2591</name>
</gene>
<dbReference type="AlphaFoldDB" id="V6F693"/>
<evidence type="ECO:0000313" key="3">
    <source>
        <dbReference type="Proteomes" id="UP000018922"/>
    </source>
</evidence>
<dbReference type="EMBL" id="HG794546">
    <property type="protein sequence ID" value="CDK99806.1"/>
    <property type="molecule type" value="Genomic_DNA"/>
</dbReference>
<dbReference type="STRING" id="1430440.MGMSRv2__2591"/>
<proteinExistence type="predicted"/>
<evidence type="ECO:0000313" key="2">
    <source>
        <dbReference type="EMBL" id="CDK99806.1"/>
    </source>
</evidence>
<reference evidence="2 3" key="1">
    <citation type="journal article" date="2014" name="Genome Announc.">
        <title>Complete genome sequence of Magnetospirillum gryphiswaldense MSR-1.</title>
        <authorList>
            <person name="Wang X."/>
            <person name="Wang Q."/>
            <person name="Zhang W."/>
            <person name="Wang Y."/>
            <person name="Li L."/>
            <person name="Wen T."/>
            <person name="Zhang T."/>
            <person name="Zhang Y."/>
            <person name="Xu J."/>
            <person name="Hu J."/>
            <person name="Li S."/>
            <person name="Liu L."/>
            <person name="Liu J."/>
            <person name="Jiang W."/>
            <person name="Tian J."/>
            <person name="Li Y."/>
            <person name="Schuler D."/>
            <person name="Wang L."/>
            <person name="Li J."/>
        </authorList>
    </citation>
    <scope>NUCLEOTIDE SEQUENCE [LARGE SCALE GENOMIC DNA]</scope>
    <source>
        <strain evidence="3">DSM 6361 / JCM 21280 / NBRC 15271 / MSR-1</strain>
    </source>
</reference>
<dbReference type="KEGG" id="mgy:MGMSRv2__2591"/>
<sequence>MTTKHRPLSYEILQIRETGGPRTIARIWCAACGGTLDLTLTANRHADNVERRAKAKGWDCDKNRASRTICPDCKAAPPAKIKPAMPVVPKACRSATAAKPSTHAISTANMEPPMTAITPAVRPATPDERMRIRHKLDGVFDDAKGMYLDSFSDQRVAEELKLPRKMIEQIREAAYGPIRTDPEIEQLRTDIADLVAMASTLTNRLAEVEKRFQPR</sequence>
<keyword evidence="1" id="KW-0175">Coiled coil</keyword>
<name>V6F693_MAGGM</name>
<evidence type="ECO:0000256" key="1">
    <source>
        <dbReference type="SAM" id="Coils"/>
    </source>
</evidence>
<dbReference type="Proteomes" id="UP000018922">
    <property type="component" value="Chromosome I"/>
</dbReference>
<keyword evidence="3" id="KW-1185">Reference proteome</keyword>
<feature type="coiled-coil region" evidence="1">
    <location>
        <begin position="184"/>
        <end position="211"/>
    </location>
</feature>